<dbReference type="RefSeq" id="XP_005642622.1">
    <property type="nucleotide sequence ID" value="XM_005642565.1"/>
</dbReference>
<evidence type="ECO:0000313" key="2">
    <source>
        <dbReference type="EMBL" id="EIE18078.1"/>
    </source>
</evidence>
<dbReference type="EMBL" id="AGSI01000027">
    <property type="protein sequence ID" value="EIE18078.1"/>
    <property type="molecule type" value="Genomic_DNA"/>
</dbReference>
<feature type="region of interest" description="Disordered" evidence="1">
    <location>
        <begin position="1"/>
        <end position="99"/>
    </location>
</feature>
<name>I0YI59_COCSC</name>
<evidence type="ECO:0000313" key="3">
    <source>
        <dbReference type="Proteomes" id="UP000007264"/>
    </source>
</evidence>
<sequence>MGGQGEGTRKGRARGMAGLRGPAQSHGWDRRAGRQRGRRPGRDTGGCHRAAGPTGGRRGRGPSGKPDRGAGGPGGTAGRGKARRKGGRGKEGRQLGDGGRMASIMVPIISDKMHLQCKRFANNPGINLMPGMLNMESKFSEGVLSVYVSSEFNHFVMDGIRYPNEHSINIVLAYY</sequence>
<dbReference type="AlphaFoldDB" id="I0YI59"/>
<gene>
    <name evidence="2" type="ORF">COCSUDRAFT_45625</name>
</gene>
<comment type="caution">
    <text evidence="2">The sequence shown here is derived from an EMBL/GenBank/DDBJ whole genome shotgun (WGS) entry which is preliminary data.</text>
</comment>
<keyword evidence="3" id="KW-1185">Reference proteome</keyword>
<feature type="compositionally biased region" description="Gly residues" evidence="1">
    <location>
        <begin position="69"/>
        <end position="78"/>
    </location>
</feature>
<dbReference type="KEGG" id="csl:COCSUDRAFT_45625"/>
<dbReference type="GeneID" id="17036032"/>
<evidence type="ECO:0000256" key="1">
    <source>
        <dbReference type="SAM" id="MobiDB-lite"/>
    </source>
</evidence>
<accession>I0YI59</accession>
<reference evidence="2 3" key="1">
    <citation type="journal article" date="2012" name="Genome Biol.">
        <title>The genome of the polar eukaryotic microalga coccomyxa subellipsoidea reveals traits of cold adaptation.</title>
        <authorList>
            <person name="Blanc G."/>
            <person name="Agarkova I."/>
            <person name="Grimwood J."/>
            <person name="Kuo A."/>
            <person name="Brueggeman A."/>
            <person name="Dunigan D."/>
            <person name="Gurnon J."/>
            <person name="Ladunga I."/>
            <person name="Lindquist E."/>
            <person name="Lucas S."/>
            <person name="Pangilinan J."/>
            <person name="Proschold T."/>
            <person name="Salamov A."/>
            <person name="Schmutz J."/>
            <person name="Weeks D."/>
            <person name="Yamada T."/>
            <person name="Claverie J.M."/>
            <person name="Grigoriev I."/>
            <person name="Van Etten J."/>
            <person name="Lomsadze A."/>
            <person name="Borodovsky M."/>
        </authorList>
    </citation>
    <scope>NUCLEOTIDE SEQUENCE [LARGE SCALE GENOMIC DNA]</scope>
    <source>
        <strain evidence="2 3">C-169</strain>
    </source>
</reference>
<proteinExistence type="predicted"/>
<organism evidence="2 3">
    <name type="scientific">Coccomyxa subellipsoidea (strain C-169)</name>
    <name type="common">Green microalga</name>
    <dbReference type="NCBI Taxonomy" id="574566"/>
    <lineage>
        <taxon>Eukaryota</taxon>
        <taxon>Viridiplantae</taxon>
        <taxon>Chlorophyta</taxon>
        <taxon>core chlorophytes</taxon>
        <taxon>Trebouxiophyceae</taxon>
        <taxon>Trebouxiophyceae incertae sedis</taxon>
        <taxon>Coccomyxaceae</taxon>
        <taxon>Coccomyxa</taxon>
        <taxon>Coccomyxa subellipsoidea</taxon>
    </lineage>
</organism>
<dbReference type="Proteomes" id="UP000007264">
    <property type="component" value="Unassembled WGS sequence"/>
</dbReference>
<protein>
    <submittedName>
        <fullName evidence="2">Uncharacterized protein</fullName>
    </submittedName>
</protein>